<evidence type="ECO:0000256" key="1">
    <source>
        <dbReference type="SAM" id="MobiDB-lite"/>
    </source>
</evidence>
<gene>
    <name evidence="2" type="ORF">AKO1_000959</name>
    <name evidence="3" type="ORF">AKO1_003424</name>
</gene>
<feature type="compositionally biased region" description="Polar residues" evidence="1">
    <location>
        <begin position="165"/>
        <end position="181"/>
    </location>
</feature>
<keyword evidence="4" id="KW-1185">Reference proteome</keyword>
<feature type="compositionally biased region" description="Polar residues" evidence="1">
    <location>
        <begin position="1"/>
        <end position="10"/>
    </location>
</feature>
<dbReference type="Proteomes" id="UP001431209">
    <property type="component" value="Unassembled WGS sequence"/>
</dbReference>
<proteinExistence type="predicted"/>
<evidence type="ECO:0000313" key="2">
    <source>
        <dbReference type="EMBL" id="KAL0487122.1"/>
    </source>
</evidence>
<comment type="caution">
    <text evidence="2">The sequence shown here is derived from an EMBL/GenBank/DDBJ whole genome shotgun (WGS) entry which is preliminary data.</text>
</comment>
<protein>
    <submittedName>
        <fullName evidence="2">Uncharacterized protein</fullName>
    </submittedName>
</protein>
<dbReference type="EMBL" id="JAOPGA020001305">
    <property type="protein sequence ID" value="KAL0487131.1"/>
    <property type="molecule type" value="Genomic_DNA"/>
</dbReference>
<feature type="region of interest" description="Disordered" evidence="1">
    <location>
        <begin position="40"/>
        <end position="62"/>
    </location>
</feature>
<dbReference type="AlphaFoldDB" id="A0AAW2ZCT3"/>
<evidence type="ECO:0000313" key="4">
    <source>
        <dbReference type="Proteomes" id="UP001431209"/>
    </source>
</evidence>
<accession>A0AAW2ZCT3</accession>
<evidence type="ECO:0000313" key="3">
    <source>
        <dbReference type="EMBL" id="KAL0487131.1"/>
    </source>
</evidence>
<feature type="region of interest" description="Disordered" evidence="1">
    <location>
        <begin position="1"/>
        <end position="21"/>
    </location>
</feature>
<feature type="region of interest" description="Disordered" evidence="1">
    <location>
        <begin position="100"/>
        <end position="181"/>
    </location>
</feature>
<name>A0AAW2ZCT3_9EUKA</name>
<dbReference type="EMBL" id="JAOPGA020001302">
    <property type="protein sequence ID" value="KAL0487122.1"/>
    <property type="molecule type" value="Genomic_DNA"/>
</dbReference>
<reference evidence="2 4" key="1">
    <citation type="submission" date="2024-03" db="EMBL/GenBank/DDBJ databases">
        <title>The Acrasis kona genome and developmental transcriptomes reveal deep origins of eukaryotic multicellular pathways.</title>
        <authorList>
            <person name="Sheikh S."/>
            <person name="Fu C.-J."/>
            <person name="Brown M.W."/>
            <person name="Baldauf S.L."/>
        </authorList>
    </citation>
    <scope>NUCLEOTIDE SEQUENCE [LARGE SCALE GENOMIC DNA]</scope>
    <source>
        <strain evidence="2 4">ATCC MYA-3509</strain>
    </source>
</reference>
<organism evidence="2 4">
    <name type="scientific">Acrasis kona</name>
    <dbReference type="NCBI Taxonomy" id="1008807"/>
    <lineage>
        <taxon>Eukaryota</taxon>
        <taxon>Discoba</taxon>
        <taxon>Heterolobosea</taxon>
        <taxon>Tetramitia</taxon>
        <taxon>Eutetramitia</taxon>
        <taxon>Acrasidae</taxon>
        <taxon>Acrasis</taxon>
    </lineage>
</organism>
<sequence length="181" mass="20453">MEYANTSLVLDTSKPKKENGTSAILSSRRLQHTLPLHIRIDRRKSADESNEQEPHKKKFMSVNRVKSLEQQDVHDKSDLVDEFDVLPSYINADAQPTCITDKEQDKRQGQIRRKRDLPGHSNVMESIGGVKGLSRLRVRSSFSASDSEESDSDHSPISPAKSPTIMINTRTRTKQATSPIW</sequence>